<keyword evidence="2" id="KW-0813">Transport</keyword>
<gene>
    <name evidence="6" type="primary">NUP170</name>
    <name evidence="6" type="ORF">SNAT2548_LOCUS7273</name>
</gene>
<dbReference type="GO" id="GO:0006405">
    <property type="term" value="P:RNA export from nucleus"/>
    <property type="evidence" value="ECO:0007669"/>
    <property type="project" value="TreeGrafter"/>
</dbReference>
<accession>A0A812JN45</accession>
<dbReference type="GO" id="GO:0044611">
    <property type="term" value="C:nuclear pore inner ring"/>
    <property type="evidence" value="ECO:0007669"/>
    <property type="project" value="TreeGrafter"/>
</dbReference>
<feature type="compositionally biased region" description="Gly residues" evidence="4">
    <location>
        <begin position="155"/>
        <end position="169"/>
    </location>
</feature>
<evidence type="ECO:0000313" key="6">
    <source>
        <dbReference type="EMBL" id="CAE7213002.1"/>
    </source>
</evidence>
<dbReference type="Pfam" id="PF08801">
    <property type="entry name" value="Nucleoporin_N"/>
    <property type="match status" value="1"/>
</dbReference>
<sequence>MSGVVLFLRILVHHFRLVDLRWDPRLVELTTALKMRIPEVVEERCRRAQQRANCGLLAQTHHAWASADDLLHIWDYHRENPEVLMVPADSAIVSVAAVPPRPGIFDRSVNWLLVICTRLTVSLVGLHHTPSASRLYRESRETSSSSRRAKEGPPGMTGAGGYLPPGGGSSTAPAHAESLRLVALEGYSARL</sequence>
<evidence type="ECO:0000256" key="4">
    <source>
        <dbReference type="SAM" id="MobiDB-lite"/>
    </source>
</evidence>
<dbReference type="OrthoDB" id="338970at2759"/>
<organism evidence="6 7">
    <name type="scientific">Symbiodinium natans</name>
    <dbReference type="NCBI Taxonomy" id="878477"/>
    <lineage>
        <taxon>Eukaryota</taxon>
        <taxon>Sar</taxon>
        <taxon>Alveolata</taxon>
        <taxon>Dinophyceae</taxon>
        <taxon>Suessiales</taxon>
        <taxon>Symbiodiniaceae</taxon>
        <taxon>Symbiodinium</taxon>
    </lineage>
</organism>
<protein>
    <submittedName>
        <fullName evidence="6">NUP170 protein</fullName>
    </submittedName>
</protein>
<dbReference type="GO" id="GO:0006606">
    <property type="term" value="P:protein import into nucleus"/>
    <property type="evidence" value="ECO:0007669"/>
    <property type="project" value="TreeGrafter"/>
</dbReference>
<dbReference type="EMBL" id="CAJNDS010000502">
    <property type="protein sequence ID" value="CAE7213002.1"/>
    <property type="molecule type" value="Genomic_DNA"/>
</dbReference>
<reference evidence="6" key="1">
    <citation type="submission" date="2021-02" db="EMBL/GenBank/DDBJ databases">
        <authorList>
            <person name="Dougan E. K."/>
            <person name="Rhodes N."/>
            <person name="Thang M."/>
            <person name="Chan C."/>
        </authorList>
    </citation>
    <scope>NUCLEOTIDE SEQUENCE</scope>
</reference>
<evidence type="ECO:0000256" key="2">
    <source>
        <dbReference type="ARBA" id="ARBA00022448"/>
    </source>
</evidence>
<comment type="caution">
    <text evidence="6">The sequence shown here is derived from an EMBL/GenBank/DDBJ whole genome shotgun (WGS) entry which is preliminary data.</text>
</comment>
<evidence type="ECO:0000256" key="3">
    <source>
        <dbReference type="ARBA" id="ARBA00023242"/>
    </source>
</evidence>
<dbReference type="GO" id="GO:0036228">
    <property type="term" value="P:protein localization to nuclear inner membrane"/>
    <property type="evidence" value="ECO:0007669"/>
    <property type="project" value="TreeGrafter"/>
</dbReference>
<dbReference type="PANTHER" id="PTHR10350">
    <property type="entry name" value="NUCLEAR PORE COMPLEX PROTEIN NUP155"/>
    <property type="match status" value="1"/>
</dbReference>
<dbReference type="PANTHER" id="PTHR10350:SF6">
    <property type="entry name" value="NUCLEAR PORE COMPLEX PROTEIN NUP155"/>
    <property type="match status" value="1"/>
</dbReference>
<feature type="domain" description="Nucleoporin Nup133/Nup155-like N-terminal" evidence="5">
    <location>
        <begin position="34"/>
        <end position="137"/>
    </location>
</feature>
<keyword evidence="7" id="KW-1185">Reference proteome</keyword>
<name>A0A812JN45_9DINO</name>
<proteinExistence type="predicted"/>
<evidence type="ECO:0000256" key="1">
    <source>
        <dbReference type="ARBA" id="ARBA00004123"/>
    </source>
</evidence>
<evidence type="ECO:0000259" key="5">
    <source>
        <dbReference type="Pfam" id="PF08801"/>
    </source>
</evidence>
<keyword evidence="3" id="KW-0539">Nucleus</keyword>
<comment type="subcellular location">
    <subcellularLocation>
        <location evidence="1">Nucleus</location>
    </subcellularLocation>
</comment>
<dbReference type="InterPro" id="IPR004870">
    <property type="entry name" value="Nucleoporin_Nup155"/>
</dbReference>
<dbReference type="GO" id="GO:0000972">
    <property type="term" value="P:transcription-dependent tethering of RNA polymerase II gene DNA at nuclear periphery"/>
    <property type="evidence" value="ECO:0007669"/>
    <property type="project" value="TreeGrafter"/>
</dbReference>
<dbReference type="AlphaFoldDB" id="A0A812JN45"/>
<dbReference type="Proteomes" id="UP000604046">
    <property type="component" value="Unassembled WGS sequence"/>
</dbReference>
<dbReference type="InterPro" id="IPR014908">
    <property type="entry name" value="Nucleoporin_Nup133/Nup155_N"/>
</dbReference>
<evidence type="ECO:0000313" key="7">
    <source>
        <dbReference type="Proteomes" id="UP000604046"/>
    </source>
</evidence>
<dbReference type="GO" id="GO:0017056">
    <property type="term" value="F:structural constituent of nuclear pore"/>
    <property type="evidence" value="ECO:0007669"/>
    <property type="project" value="InterPro"/>
</dbReference>
<feature type="region of interest" description="Disordered" evidence="4">
    <location>
        <begin position="134"/>
        <end position="174"/>
    </location>
</feature>